<evidence type="ECO:0000313" key="1">
    <source>
        <dbReference type="EMBL" id="SUD59754.1"/>
    </source>
</evidence>
<dbReference type="AlphaFoldDB" id="A0A379K5M2"/>
<accession>A0A379K5M2</accession>
<gene>
    <name evidence="1" type="ORF">NCTC10860_02064</name>
</gene>
<name>A0A379K5M2_ECTOL</name>
<sequence>MTQIENMNMPWPDGPALAYLHRASGEKWRVELEIGGAVWLSNAAGITEQRSLAELSTDQWERIQ</sequence>
<dbReference type="EMBL" id="UGUW01000004">
    <property type="protein sequence ID" value="SUD59754.1"/>
    <property type="molecule type" value="Genomic_DNA"/>
</dbReference>
<evidence type="ECO:0000313" key="2">
    <source>
        <dbReference type="Proteomes" id="UP000254084"/>
    </source>
</evidence>
<dbReference type="Proteomes" id="UP000254084">
    <property type="component" value="Unassembled WGS sequence"/>
</dbReference>
<proteinExistence type="predicted"/>
<dbReference type="RefSeq" id="WP_084340463.1">
    <property type="nucleotide sequence ID" value="NZ_CP166923.2"/>
</dbReference>
<organism evidence="1 2">
    <name type="scientific">Ectopseudomonas oleovorans</name>
    <name type="common">Pseudomonas oleovorans</name>
    <dbReference type="NCBI Taxonomy" id="301"/>
    <lineage>
        <taxon>Bacteria</taxon>
        <taxon>Pseudomonadati</taxon>
        <taxon>Pseudomonadota</taxon>
        <taxon>Gammaproteobacteria</taxon>
        <taxon>Pseudomonadales</taxon>
        <taxon>Pseudomonadaceae</taxon>
        <taxon>Ectopseudomonas</taxon>
    </lineage>
</organism>
<reference evidence="1 2" key="1">
    <citation type="submission" date="2018-06" db="EMBL/GenBank/DDBJ databases">
        <authorList>
            <consortium name="Pathogen Informatics"/>
            <person name="Doyle S."/>
        </authorList>
    </citation>
    <scope>NUCLEOTIDE SEQUENCE [LARGE SCALE GENOMIC DNA]</scope>
    <source>
        <strain evidence="1 2">NCTC10860</strain>
    </source>
</reference>
<protein>
    <submittedName>
        <fullName evidence="1">Uncharacterized protein</fullName>
    </submittedName>
</protein>